<protein>
    <submittedName>
        <fullName evidence="2">Cytochrome P450</fullName>
    </submittedName>
</protein>
<accession>A0A3E1ND51</accession>
<dbReference type="GO" id="GO:0016705">
    <property type="term" value="F:oxidoreductase activity, acting on paired donors, with incorporation or reduction of molecular oxygen"/>
    <property type="evidence" value="ECO:0007669"/>
    <property type="project" value="InterPro"/>
</dbReference>
<name>A0A3E1ND51_9BACT</name>
<comment type="caution">
    <text evidence="2">The sequence shown here is derived from an EMBL/GenBank/DDBJ whole genome shotgun (WGS) entry which is preliminary data.</text>
</comment>
<dbReference type="GO" id="GO:0020037">
    <property type="term" value="F:heme binding"/>
    <property type="evidence" value="ECO:0007669"/>
    <property type="project" value="InterPro"/>
</dbReference>
<dbReference type="Gene3D" id="1.10.630.10">
    <property type="entry name" value="Cytochrome P450"/>
    <property type="match status" value="1"/>
</dbReference>
<comment type="similarity">
    <text evidence="1">Belongs to the cytochrome P450 family.</text>
</comment>
<dbReference type="GO" id="GO:0004497">
    <property type="term" value="F:monooxygenase activity"/>
    <property type="evidence" value="ECO:0007669"/>
    <property type="project" value="InterPro"/>
</dbReference>
<dbReference type="PANTHER" id="PTHR46696">
    <property type="entry name" value="P450, PUTATIVE (EUROFUNG)-RELATED"/>
    <property type="match status" value="1"/>
</dbReference>
<dbReference type="SUPFAM" id="SSF48264">
    <property type="entry name" value="Cytochrome P450"/>
    <property type="match status" value="1"/>
</dbReference>
<evidence type="ECO:0000313" key="2">
    <source>
        <dbReference type="EMBL" id="RFM25744.1"/>
    </source>
</evidence>
<dbReference type="InterPro" id="IPR036396">
    <property type="entry name" value="Cyt_P450_sf"/>
</dbReference>
<proteinExistence type="inferred from homology"/>
<dbReference type="RefSeq" id="WP_116849704.1">
    <property type="nucleotide sequence ID" value="NZ_QTJU01000015.1"/>
</dbReference>
<dbReference type="PANTHER" id="PTHR46696:SF1">
    <property type="entry name" value="CYTOCHROME P450 YJIB-RELATED"/>
    <property type="match status" value="1"/>
</dbReference>
<gene>
    <name evidence="2" type="ORF">DXN05_23210</name>
</gene>
<dbReference type="OrthoDB" id="9801155at2"/>
<dbReference type="Pfam" id="PF00067">
    <property type="entry name" value="p450"/>
    <property type="match status" value="1"/>
</dbReference>
<organism evidence="2 3">
    <name type="scientific">Deminuibacter soli</name>
    <dbReference type="NCBI Taxonomy" id="2291815"/>
    <lineage>
        <taxon>Bacteria</taxon>
        <taxon>Pseudomonadati</taxon>
        <taxon>Bacteroidota</taxon>
        <taxon>Chitinophagia</taxon>
        <taxon>Chitinophagales</taxon>
        <taxon>Chitinophagaceae</taxon>
        <taxon>Deminuibacter</taxon>
    </lineage>
</organism>
<evidence type="ECO:0000256" key="1">
    <source>
        <dbReference type="ARBA" id="ARBA00010617"/>
    </source>
</evidence>
<dbReference type="AlphaFoldDB" id="A0A3E1ND51"/>
<dbReference type="InterPro" id="IPR001128">
    <property type="entry name" value="Cyt_P450"/>
</dbReference>
<sequence>MSMSSYFKGWATSTPVLRTAFSVLRNVAPVARFGKTIVVTRYNDVQDVLLREDAFTVHEIDGYKMEVMGNPFVLGMDASEEATRDRAMLQQVIKREDLVLIRNMIRSIAADLIQQAAPKKQIDTVDVYARLAAVRLVAQYFGVPADEKKMMEWQRAIFNEAFVNLNNDKTVHGRGMVAAKEVAVHIAGLITQRKQQQQPLEDNVLNRLIAKQADTAWLDDDAVRRNILCILGVVENTSKVVTHVIDQLLRRPEVLAQARQAAVNGDMDTVHDYAFEALRFNPHNPVILRFCKNGAVIGSGTPHEKKIPAGSTIYAATLSAMFDPSTVAAPNEFRPGRKVDCMHFGYGPHLCTGRYISEVTVPELVAGLLKLPNLRRAPGSAGRIVYEDLVFPKSLTLQFD</sequence>
<keyword evidence="3" id="KW-1185">Reference proteome</keyword>
<dbReference type="EMBL" id="QTJU01000015">
    <property type="protein sequence ID" value="RFM25744.1"/>
    <property type="molecule type" value="Genomic_DNA"/>
</dbReference>
<dbReference type="GO" id="GO:0005506">
    <property type="term" value="F:iron ion binding"/>
    <property type="evidence" value="ECO:0007669"/>
    <property type="project" value="InterPro"/>
</dbReference>
<dbReference type="Proteomes" id="UP000261284">
    <property type="component" value="Unassembled WGS sequence"/>
</dbReference>
<reference evidence="2 3" key="1">
    <citation type="submission" date="2018-08" db="EMBL/GenBank/DDBJ databases">
        <title>Chitinophagaceae sp. K23C18032701, a novel bacterium isolated from forest soil.</title>
        <authorList>
            <person name="Wang C."/>
        </authorList>
    </citation>
    <scope>NUCLEOTIDE SEQUENCE [LARGE SCALE GENOMIC DNA]</scope>
    <source>
        <strain evidence="2 3">K23C18032701</strain>
    </source>
</reference>
<evidence type="ECO:0000313" key="3">
    <source>
        <dbReference type="Proteomes" id="UP000261284"/>
    </source>
</evidence>